<dbReference type="OrthoDB" id="10254720at2759"/>
<dbReference type="GO" id="GO:0010008">
    <property type="term" value="C:endosome membrane"/>
    <property type="evidence" value="ECO:0007669"/>
    <property type="project" value="UniProtKB-SubCell"/>
</dbReference>
<evidence type="ECO:0000256" key="2">
    <source>
        <dbReference type="ARBA" id="ARBA00004177"/>
    </source>
</evidence>
<keyword evidence="5" id="KW-0967">Endosome</keyword>
<dbReference type="PANTHER" id="PTHR10555">
    <property type="entry name" value="SORTING NEXIN"/>
    <property type="match status" value="1"/>
</dbReference>
<dbReference type="EMBL" id="ML992509">
    <property type="protein sequence ID" value="KAF2221940.1"/>
    <property type="molecule type" value="Genomic_DNA"/>
</dbReference>
<comment type="subcellular location">
    <subcellularLocation>
        <location evidence="2">Endosome</location>
    </subcellularLocation>
    <subcellularLocation>
        <location evidence="1">Vacuole membrane</location>
        <topology evidence="1">Peripheral membrane protein</topology>
    </subcellularLocation>
</comment>
<dbReference type="SUPFAM" id="SSF64268">
    <property type="entry name" value="PX domain"/>
    <property type="match status" value="1"/>
</dbReference>
<reference evidence="13" key="1">
    <citation type="journal article" date="2020" name="Stud. Mycol.">
        <title>101 Dothideomycetes genomes: A test case for predicting lifestyles and emergence of pathogens.</title>
        <authorList>
            <person name="Haridas S."/>
            <person name="Albert R."/>
            <person name="Binder M."/>
            <person name="Bloem J."/>
            <person name="LaButti K."/>
            <person name="Salamov A."/>
            <person name="Andreopoulos B."/>
            <person name="Baker S."/>
            <person name="Barry K."/>
            <person name="Bills G."/>
            <person name="Bluhm B."/>
            <person name="Cannon C."/>
            <person name="Castanera R."/>
            <person name="Culley D."/>
            <person name="Daum C."/>
            <person name="Ezra D."/>
            <person name="Gonzalez J."/>
            <person name="Henrissat B."/>
            <person name="Kuo A."/>
            <person name="Liang C."/>
            <person name="Lipzen A."/>
            <person name="Lutzoni F."/>
            <person name="Magnuson J."/>
            <person name="Mondo S."/>
            <person name="Nolan M."/>
            <person name="Ohm R."/>
            <person name="Pangilinan J."/>
            <person name="Park H.-J."/>
            <person name="Ramirez L."/>
            <person name="Alfaro M."/>
            <person name="Sun H."/>
            <person name="Tritt A."/>
            <person name="Yoshinaga Y."/>
            <person name="Zwiers L.-H."/>
            <person name="Turgeon B."/>
            <person name="Goodwin S."/>
            <person name="Spatafora J."/>
            <person name="Crous P."/>
            <person name="Grigoriev I."/>
        </authorList>
    </citation>
    <scope>NUCLEOTIDE SEQUENCE [LARGE SCALE GENOMIC DNA]</scope>
    <source>
        <strain evidence="13">CECT 20119</strain>
    </source>
</reference>
<evidence type="ECO:0000256" key="8">
    <source>
        <dbReference type="ARBA" id="ARBA00033774"/>
    </source>
</evidence>
<dbReference type="Proteomes" id="UP000799538">
    <property type="component" value="Unassembled WGS sequence"/>
</dbReference>
<dbReference type="GO" id="GO:0005774">
    <property type="term" value="C:vacuolar membrane"/>
    <property type="evidence" value="ECO:0007669"/>
    <property type="project" value="UniProtKB-SubCell"/>
</dbReference>
<comment type="function">
    <text evidence="7">Recruits the lipid transfer protein VPS13 to endosomal and vacuolar membranes.</text>
</comment>
<feature type="region of interest" description="Disordered" evidence="10">
    <location>
        <begin position="1"/>
        <end position="33"/>
    </location>
</feature>
<evidence type="ECO:0000256" key="9">
    <source>
        <dbReference type="ARBA" id="ARBA00033785"/>
    </source>
</evidence>
<dbReference type="InterPro" id="IPR001683">
    <property type="entry name" value="PX_dom"/>
</dbReference>
<dbReference type="GO" id="GO:0032266">
    <property type="term" value="F:phosphatidylinositol-3-phosphate binding"/>
    <property type="evidence" value="ECO:0007669"/>
    <property type="project" value="InterPro"/>
</dbReference>
<feature type="domain" description="PX" evidence="11">
    <location>
        <begin position="68"/>
        <end position="181"/>
    </location>
</feature>
<dbReference type="InterPro" id="IPR036871">
    <property type="entry name" value="PX_dom_sf"/>
</dbReference>
<evidence type="ECO:0000256" key="1">
    <source>
        <dbReference type="ARBA" id="ARBA00004148"/>
    </source>
</evidence>
<dbReference type="PANTHER" id="PTHR10555:SF170">
    <property type="entry name" value="FI18122P1"/>
    <property type="match status" value="1"/>
</dbReference>
<evidence type="ECO:0000256" key="6">
    <source>
        <dbReference type="ARBA" id="ARBA00023136"/>
    </source>
</evidence>
<accession>A0A6A6G991</accession>
<evidence type="ECO:0000313" key="13">
    <source>
        <dbReference type="Proteomes" id="UP000799538"/>
    </source>
</evidence>
<evidence type="ECO:0000256" key="10">
    <source>
        <dbReference type="SAM" id="MobiDB-lite"/>
    </source>
</evidence>
<evidence type="ECO:0000313" key="12">
    <source>
        <dbReference type="EMBL" id="KAF2221940.1"/>
    </source>
</evidence>
<gene>
    <name evidence="12" type="ORF">BDZ85DRAFT_135160</name>
</gene>
<dbReference type="Pfam" id="PF00787">
    <property type="entry name" value="PX"/>
    <property type="match status" value="1"/>
</dbReference>
<comment type="similarity">
    <text evidence="3">Belongs to the YPT35 family.</text>
</comment>
<keyword evidence="6" id="KW-0472">Membrane</keyword>
<evidence type="ECO:0000256" key="3">
    <source>
        <dbReference type="ARBA" id="ARBA00007426"/>
    </source>
</evidence>
<keyword evidence="4" id="KW-0926">Vacuole</keyword>
<evidence type="ECO:0000256" key="4">
    <source>
        <dbReference type="ARBA" id="ARBA00022554"/>
    </source>
</evidence>
<organism evidence="12 13">
    <name type="scientific">Elsinoe ampelina</name>
    <dbReference type="NCBI Taxonomy" id="302913"/>
    <lineage>
        <taxon>Eukaryota</taxon>
        <taxon>Fungi</taxon>
        <taxon>Dikarya</taxon>
        <taxon>Ascomycota</taxon>
        <taxon>Pezizomycotina</taxon>
        <taxon>Dothideomycetes</taxon>
        <taxon>Dothideomycetidae</taxon>
        <taxon>Myriangiales</taxon>
        <taxon>Elsinoaceae</taxon>
        <taxon>Elsinoe</taxon>
    </lineage>
</organism>
<evidence type="ECO:0000259" key="11">
    <source>
        <dbReference type="PROSITE" id="PS50195"/>
    </source>
</evidence>
<evidence type="ECO:0000256" key="7">
    <source>
        <dbReference type="ARBA" id="ARBA00033728"/>
    </source>
</evidence>
<proteinExistence type="inferred from homology"/>
<protein>
    <recommendedName>
        <fullName evidence="8">Endosomal/vacuolar adapter protein YPT35</fullName>
    </recommendedName>
    <alternativeName>
        <fullName evidence="9">PX domain-containing protein YPT35</fullName>
    </alternativeName>
</protein>
<dbReference type="CDD" id="cd07280">
    <property type="entry name" value="PX_YPT35"/>
    <property type="match status" value="1"/>
</dbReference>
<dbReference type="AlphaFoldDB" id="A0A6A6G991"/>
<sequence length="181" mass="19868">MEAEGDRSVAATAEPAAARDNETAPLHSPPFWNRHGRSVSEASSILKPAAISLEDHTDEDDHSGCWAKHVSIDDYVVISGSTGIGAYVVWSCTVDTLKGASFTIRKRFSEFDKLRTDLVRAFPHAEASIPPLPRKSVISRFRPKFLDARKAGLSHFLNSNSCILLNPEFAGSPILRDFIFS</sequence>
<evidence type="ECO:0000256" key="5">
    <source>
        <dbReference type="ARBA" id="ARBA00022753"/>
    </source>
</evidence>
<dbReference type="PROSITE" id="PS50195">
    <property type="entry name" value="PX"/>
    <property type="match status" value="1"/>
</dbReference>
<dbReference type="SMART" id="SM00312">
    <property type="entry name" value="PX"/>
    <property type="match status" value="1"/>
</dbReference>
<dbReference type="Gene3D" id="3.30.1520.10">
    <property type="entry name" value="Phox-like domain"/>
    <property type="match status" value="1"/>
</dbReference>
<dbReference type="InterPro" id="IPR037917">
    <property type="entry name" value="Ypt35_PX"/>
</dbReference>
<name>A0A6A6G991_9PEZI</name>
<keyword evidence="13" id="KW-1185">Reference proteome</keyword>